<evidence type="ECO:0000256" key="1">
    <source>
        <dbReference type="SAM" id="MobiDB-lite"/>
    </source>
</evidence>
<feature type="region of interest" description="Disordered" evidence="1">
    <location>
        <begin position="68"/>
        <end position="111"/>
    </location>
</feature>
<dbReference type="PROSITE" id="PS01033">
    <property type="entry name" value="GLOBIN"/>
    <property type="match status" value="1"/>
</dbReference>
<dbReference type="GO" id="GO:0019825">
    <property type="term" value="F:oxygen binding"/>
    <property type="evidence" value="ECO:0007669"/>
    <property type="project" value="InterPro"/>
</dbReference>
<dbReference type="KEGG" id="ndi:NDAI_0F03860"/>
<dbReference type="OMA" id="WELEEIW"/>
<dbReference type="GO" id="GO:0008941">
    <property type="term" value="F:nitric oxide dioxygenase NAD(P)H activity"/>
    <property type="evidence" value="ECO:0007669"/>
    <property type="project" value="TreeGrafter"/>
</dbReference>
<reference evidence="3 4" key="1">
    <citation type="journal article" date="2011" name="Proc. Natl. Acad. Sci. U.S.A.">
        <title>Evolutionary erosion of yeast sex chromosomes by mating-type switching accidents.</title>
        <authorList>
            <person name="Gordon J.L."/>
            <person name="Armisen D."/>
            <person name="Proux-Wera E."/>
            <person name="Oheigeartaigh S.S."/>
            <person name="Byrne K.P."/>
            <person name="Wolfe K.H."/>
        </authorList>
    </citation>
    <scope>NUCLEOTIDE SEQUENCE [LARGE SCALE GENOMIC DNA]</scope>
    <source>
        <strain evidence="4">ATCC 10597 / BCRC 20456 / CBS 421 / NBRC 0211 / NRRL Y-12639</strain>
    </source>
</reference>
<dbReference type="GO" id="GO:0046210">
    <property type="term" value="P:nitric oxide catabolic process"/>
    <property type="evidence" value="ECO:0007669"/>
    <property type="project" value="TreeGrafter"/>
</dbReference>
<dbReference type="Pfam" id="PF00042">
    <property type="entry name" value="Globin"/>
    <property type="match status" value="1"/>
</dbReference>
<sequence>MDTSKTLSRRYTNDSREIFLVSQPTTNPTYPIISNQVSALNTEPNKLHPDFGIVADHTPNSQIINKELEKKGYGSPLKTEMGNPSKESIVSGTNSPNLTNSSSSVDDVSRSSTVERFKTNHVLKLKLREIQILRESWTLILADEPTNSQLSQFYQRLNSYKRIGLHASTALNPRLSEYRGLQPKNKNIESFKYIPASDQYVSKAMFCTQFYENLVLANPHMEEIFPTIRHQTSSFAKVVNTLIKNSEDLSKVDKVLYGIGKRHARILGIQAPSFEEMGVAFLKTFQDRFGVLFTWELEEIWSRVYSYLANSLLMCGRDSVLKIKPQTDALDAVEFPVPGFIDEGLSSSSSTRKSIKSKRQQASPGNVRPVPSDKVNITKLQTVKTNVAIGFSDLSDDKSTSSSNRLTRLKTGSVNPISKVERQVKKDCIIM</sequence>
<proteinExistence type="predicted"/>
<dbReference type="InterPro" id="IPR044399">
    <property type="entry name" value="Mb-like_M"/>
</dbReference>
<dbReference type="InterPro" id="IPR000971">
    <property type="entry name" value="Globin"/>
</dbReference>
<evidence type="ECO:0000313" key="3">
    <source>
        <dbReference type="EMBL" id="CCD25704.1"/>
    </source>
</evidence>
<dbReference type="STRING" id="1071378.G0WD43"/>
<dbReference type="PANTHER" id="PTHR43396:SF6">
    <property type="entry name" value="ABL201WP"/>
    <property type="match status" value="1"/>
</dbReference>
<protein>
    <recommendedName>
        <fullName evidence="2">Globin domain-containing protein</fullName>
    </recommendedName>
</protein>
<dbReference type="Gene3D" id="1.10.490.10">
    <property type="entry name" value="Globins"/>
    <property type="match status" value="1"/>
</dbReference>
<dbReference type="GeneID" id="11497042"/>
<dbReference type="HOGENOM" id="CLU_636301_0_0_1"/>
<organism evidence="3 4">
    <name type="scientific">Naumovozyma dairenensis (strain ATCC 10597 / BCRC 20456 / CBS 421 / NBRC 0211 / NRRL Y-12639)</name>
    <name type="common">Saccharomyces dairenensis</name>
    <dbReference type="NCBI Taxonomy" id="1071378"/>
    <lineage>
        <taxon>Eukaryota</taxon>
        <taxon>Fungi</taxon>
        <taxon>Dikarya</taxon>
        <taxon>Ascomycota</taxon>
        <taxon>Saccharomycotina</taxon>
        <taxon>Saccharomycetes</taxon>
        <taxon>Saccharomycetales</taxon>
        <taxon>Saccharomycetaceae</taxon>
        <taxon>Naumovozyma</taxon>
    </lineage>
</organism>
<gene>
    <name evidence="3" type="primary">NDAI0F03860</name>
    <name evidence="3" type="ordered locus">NDAI_0F03860</name>
</gene>
<dbReference type="CDD" id="cd01040">
    <property type="entry name" value="Mb-like"/>
    <property type="match status" value="1"/>
</dbReference>
<keyword evidence="4" id="KW-1185">Reference proteome</keyword>
<dbReference type="GO" id="GO:0071949">
    <property type="term" value="F:FAD binding"/>
    <property type="evidence" value="ECO:0007669"/>
    <property type="project" value="TreeGrafter"/>
</dbReference>
<feature type="domain" description="Globin" evidence="2">
    <location>
        <begin position="180"/>
        <end position="317"/>
    </location>
</feature>
<dbReference type="GO" id="GO:0071500">
    <property type="term" value="P:cellular response to nitrosative stress"/>
    <property type="evidence" value="ECO:0007669"/>
    <property type="project" value="TreeGrafter"/>
</dbReference>
<dbReference type="RefSeq" id="XP_003670947.1">
    <property type="nucleotide sequence ID" value="XM_003670899.1"/>
</dbReference>
<dbReference type="OrthoDB" id="436496at2759"/>
<feature type="region of interest" description="Disordered" evidence="1">
    <location>
        <begin position="346"/>
        <end position="372"/>
    </location>
</feature>
<dbReference type="SUPFAM" id="SSF46458">
    <property type="entry name" value="Globin-like"/>
    <property type="match status" value="1"/>
</dbReference>
<name>G0WD43_NAUDC</name>
<dbReference type="GO" id="GO:0020037">
    <property type="term" value="F:heme binding"/>
    <property type="evidence" value="ECO:0007669"/>
    <property type="project" value="InterPro"/>
</dbReference>
<evidence type="ECO:0000259" key="2">
    <source>
        <dbReference type="PROSITE" id="PS01033"/>
    </source>
</evidence>
<dbReference type="PANTHER" id="PTHR43396">
    <property type="entry name" value="FLAVOHEMOPROTEIN"/>
    <property type="match status" value="1"/>
</dbReference>
<dbReference type="AlphaFoldDB" id="G0WD43"/>
<evidence type="ECO:0000313" key="4">
    <source>
        <dbReference type="Proteomes" id="UP000000689"/>
    </source>
</evidence>
<dbReference type="InterPro" id="IPR012292">
    <property type="entry name" value="Globin/Proto"/>
</dbReference>
<dbReference type="InterPro" id="IPR009050">
    <property type="entry name" value="Globin-like_sf"/>
</dbReference>
<accession>G0WD43</accession>
<dbReference type="EMBL" id="HE580272">
    <property type="protein sequence ID" value="CCD25704.1"/>
    <property type="molecule type" value="Genomic_DNA"/>
</dbReference>
<dbReference type="Proteomes" id="UP000000689">
    <property type="component" value="Chromosome 6"/>
</dbReference>
<feature type="compositionally biased region" description="Low complexity" evidence="1">
    <location>
        <begin position="91"/>
        <end position="106"/>
    </location>
</feature>
<dbReference type="eggNOG" id="KOG3378">
    <property type="taxonomic scope" value="Eukaryota"/>
</dbReference>